<dbReference type="Gene3D" id="1.20.1560.10">
    <property type="entry name" value="ABC transporter type 1, transmembrane domain"/>
    <property type="match status" value="1"/>
</dbReference>
<dbReference type="AlphaFoldDB" id="A0A0X9VTX7"/>
<feature type="transmembrane region" description="Helical" evidence="10">
    <location>
        <begin position="167"/>
        <end position="190"/>
    </location>
</feature>
<dbReference type="CDD" id="cd18584">
    <property type="entry name" value="ABC_6TM_AarD_CydD"/>
    <property type="match status" value="1"/>
</dbReference>
<feature type="transmembrane region" description="Helical" evidence="10">
    <location>
        <begin position="276"/>
        <end position="297"/>
    </location>
</feature>
<dbReference type="STRING" id="634113.AUT07_00659"/>
<dbReference type="Pfam" id="PF00664">
    <property type="entry name" value="ABC_membrane"/>
    <property type="match status" value="1"/>
</dbReference>
<evidence type="ECO:0000256" key="3">
    <source>
        <dbReference type="ARBA" id="ARBA00022475"/>
    </source>
</evidence>
<dbReference type="InterPro" id="IPR027417">
    <property type="entry name" value="P-loop_NTPase"/>
</dbReference>
<keyword evidence="4" id="KW-0997">Cell inner membrane</keyword>
<dbReference type="GO" id="GO:0042883">
    <property type="term" value="P:cysteine transport"/>
    <property type="evidence" value="ECO:0007669"/>
    <property type="project" value="InterPro"/>
</dbReference>
<protein>
    <submittedName>
        <fullName evidence="13">ATP-binding/permease protein CydD</fullName>
    </submittedName>
</protein>
<dbReference type="InterPro" id="IPR014216">
    <property type="entry name" value="ABC_transptr_CydD"/>
</dbReference>
<dbReference type="FunFam" id="1.20.1560.10:FF:000039">
    <property type="entry name" value="Cysteine/glutathione ABC transporter permease/ATP-binding protein CydD"/>
    <property type="match status" value="1"/>
</dbReference>
<dbReference type="InterPro" id="IPR039421">
    <property type="entry name" value="Type_1_exporter"/>
</dbReference>
<dbReference type="SMART" id="SM00382">
    <property type="entry name" value="AAA"/>
    <property type="match status" value="1"/>
</dbReference>
<dbReference type="GO" id="GO:0140359">
    <property type="term" value="F:ABC-type transporter activity"/>
    <property type="evidence" value="ECO:0007669"/>
    <property type="project" value="InterPro"/>
</dbReference>
<evidence type="ECO:0000313" key="13">
    <source>
        <dbReference type="EMBL" id="AMA65207.1"/>
    </source>
</evidence>
<dbReference type="NCBIfam" id="TIGR02857">
    <property type="entry name" value="CydD"/>
    <property type="match status" value="1"/>
</dbReference>
<dbReference type="GO" id="GO:0016887">
    <property type="term" value="F:ATP hydrolysis activity"/>
    <property type="evidence" value="ECO:0007669"/>
    <property type="project" value="InterPro"/>
</dbReference>
<keyword evidence="14" id="KW-1185">Reference proteome</keyword>
<dbReference type="PATRIC" id="fig|634113.3.peg.620"/>
<evidence type="ECO:0000256" key="9">
    <source>
        <dbReference type="ARBA" id="ARBA00023136"/>
    </source>
</evidence>
<feature type="transmembrane region" description="Helical" evidence="10">
    <location>
        <begin position="144"/>
        <end position="161"/>
    </location>
</feature>
<organism evidence="13 14">
    <name type="scientific">Candidatus Arsenophonus lipoptenae</name>
    <dbReference type="NCBI Taxonomy" id="634113"/>
    <lineage>
        <taxon>Bacteria</taxon>
        <taxon>Pseudomonadati</taxon>
        <taxon>Pseudomonadota</taxon>
        <taxon>Gammaproteobacteria</taxon>
        <taxon>Enterobacterales</taxon>
        <taxon>Morganellaceae</taxon>
        <taxon>Arsenophonus</taxon>
    </lineage>
</organism>
<dbReference type="Gene3D" id="3.40.50.300">
    <property type="entry name" value="P-loop containing nucleotide triphosphate hydrolases"/>
    <property type="match status" value="1"/>
</dbReference>
<keyword evidence="3" id="KW-1003">Cell membrane</keyword>
<evidence type="ECO:0000313" key="14">
    <source>
        <dbReference type="Proteomes" id="UP000069926"/>
    </source>
</evidence>
<keyword evidence="6" id="KW-0547">Nucleotide-binding</keyword>
<dbReference type="EMBL" id="CP013920">
    <property type="protein sequence ID" value="AMA65207.1"/>
    <property type="molecule type" value="Genomic_DNA"/>
</dbReference>
<dbReference type="PROSITE" id="PS50893">
    <property type="entry name" value="ABC_TRANSPORTER_2"/>
    <property type="match status" value="1"/>
</dbReference>
<feature type="transmembrane region" description="Helical" evidence="10">
    <location>
        <begin position="63"/>
        <end position="82"/>
    </location>
</feature>
<evidence type="ECO:0000256" key="10">
    <source>
        <dbReference type="SAM" id="Phobius"/>
    </source>
</evidence>
<evidence type="ECO:0000256" key="4">
    <source>
        <dbReference type="ARBA" id="ARBA00022519"/>
    </source>
</evidence>
<dbReference type="InterPro" id="IPR011527">
    <property type="entry name" value="ABC1_TM_dom"/>
</dbReference>
<keyword evidence="9 10" id="KW-0472">Membrane</keyword>
<sequence length="590" mass="66895">MNKQKQIKLIKWLKQQSIIVKKWIYLSVLLGIISGILIVAQVWVLADILQSLIVYNQSREQLLIQFILLICVFIFRSIIYFIRERVGFICGKIIRKNIRSVVLNKFDELGPIWVKHKPSGSWSTIILEQIDDIQDYYARYLPQMYLAIIIPIIILVGIIPINWVAGVILFITAPLIPLFMILIGMGAADINHKNFIILSRLGGRFLDRLRGLDTLRIFFRAEKEILDIKKVTEEFRKKNMDVLRIAFLSSAVLEFFTSISIALVAVYFSFSYLGKLHFGSYGMPITLFSGFLVLILAPEFFKPLRDLGIYYHAKATAIGAADTLFTLLTSVEKKLPNAQIIQKIPMIQSLMIVAKNLEIFSHDNVHLVGPLNFTILPNQRIAIVGHSGSGKSSLLNVLLGFLPYIGSLTVNGIELRNIDIINWREQLSWIGQNPNLPEKTIIDNICLSSSKASSLAINTVIENAYITEFTKYLSEGINTEIGENATYLSVGQVQKIAIARALLKPCHLLLLDEPVASLDMKSEQSIMNVINKQATKQTTLMITHLLDEVNKYDQIWVMSNGLIIEQGDYNTLIQSKGLFNQLLNYYFREV</sequence>
<dbReference type="RefSeq" id="WP_066284087.1">
    <property type="nucleotide sequence ID" value="NZ_CP013920.1"/>
</dbReference>
<evidence type="ECO:0000259" key="12">
    <source>
        <dbReference type="PROSITE" id="PS50929"/>
    </source>
</evidence>
<comment type="subcellular location">
    <subcellularLocation>
        <location evidence="1">Cell inner membrane</location>
        <topology evidence="1">Multi-pass membrane protein</topology>
    </subcellularLocation>
</comment>
<keyword evidence="2" id="KW-0813">Transport</keyword>
<evidence type="ECO:0000256" key="8">
    <source>
        <dbReference type="ARBA" id="ARBA00022989"/>
    </source>
</evidence>
<proteinExistence type="predicted"/>
<feature type="transmembrane region" description="Helical" evidence="10">
    <location>
        <begin position="245"/>
        <end position="270"/>
    </location>
</feature>
<dbReference type="PROSITE" id="PS50929">
    <property type="entry name" value="ABC_TM1F"/>
    <property type="match status" value="1"/>
</dbReference>
<dbReference type="InterPro" id="IPR036640">
    <property type="entry name" value="ABC1_TM_sf"/>
</dbReference>
<dbReference type="Pfam" id="PF00005">
    <property type="entry name" value="ABC_tran"/>
    <property type="match status" value="1"/>
</dbReference>
<dbReference type="NCBIfam" id="NF008379">
    <property type="entry name" value="PRK11174.1"/>
    <property type="match status" value="1"/>
</dbReference>
<dbReference type="GO" id="GO:0005524">
    <property type="term" value="F:ATP binding"/>
    <property type="evidence" value="ECO:0007669"/>
    <property type="project" value="UniProtKB-KW"/>
</dbReference>
<evidence type="ECO:0000256" key="2">
    <source>
        <dbReference type="ARBA" id="ARBA00022448"/>
    </source>
</evidence>
<keyword evidence="5 10" id="KW-0812">Transmembrane</keyword>
<gene>
    <name evidence="13" type="primary">cydD</name>
    <name evidence="13" type="ORF">AUT07_00659</name>
</gene>
<keyword evidence="7 13" id="KW-0067">ATP-binding</keyword>
<evidence type="ECO:0000259" key="11">
    <source>
        <dbReference type="PROSITE" id="PS50893"/>
    </source>
</evidence>
<dbReference type="SUPFAM" id="SSF90123">
    <property type="entry name" value="ABC transporter transmembrane region"/>
    <property type="match status" value="1"/>
</dbReference>
<evidence type="ECO:0000256" key="7">
    <source>
        <dbReference type="ARBA" id="ARBA00022840"/>
    </source>
</evidence>
<dbReference type="KEGG" id="asy:AUT07_00659"/>
<name>A0A0X9VTX7_9GAMM</name>
<evidence type="ECO:0000256" key="6">
    <source>
        <dbReference type="ARBA" id="ARBA00022741"/>
    </source>
</evidence>
<feature type="transmembrane region" description="Helical" evidence="10">
    <location>
        <begin position="23"/>
        <end position="43"/>
    </location>
</feature>
<dbReference type="InterPro" id="IPR003593">
    <property type="entry name" value="AAA+_ATPase"/>
</dbReference>
<dbReference type="PANTHER" id="PTHR24221">
    <property type="entry name" value="ATP-BINDING CASSETTE SUB-FAMILY B"/>
    <property type="match status" value="1"/>
</dbReference>
<dbReference type="PANTHER" id="PTHR24221:SF261">
    <property type="entry name" value="GLUTATHIONE_L-CYSTEINE TRANSPORT SYSTEM ATP-BINDING_PERMEASE PROTEIN CYDD"/>
    <property type="match status" value="1"/>
</dbReference>
<dbReference type="GO" id="GO:0034040">
    <property type="term" value="F:ATPase-coupled lipid transmembrane transporter activity"/>
    <property type="evidence" value="ECO:0007669"/>
    <property type="project" value="TreeGrafter"/>
</dbReference>
<evidence type="ECO:0000256" key="5">
    <source>
        <dbReference type="ARBA" id="ARBA00022692"/>
    </source>
</evidence>
<dbReference type="OrthoDB" id="9806127at2"/>
<dbReference type="SUPFAM" id="SSF52540">
    <property type="entry name" value="P-loop containing nucleoside triphosphate hydrolases"/>
    <property type="match status" value="1"/>
</dbReference>
<feature type="domain" description="ABC transmembrane type-1" evidence="12">
    <location>
        <begin position="26"/>
        <end position="316"/>
    </location>
</feature>
<keyword evidence="8 10" id="KW-1133">Transmembrane helix</keyword>
<dbReference type="InterPro" id="IPR003439">
    <property type="entry name" value="ABC_transporter-like_ATP-bd"/>
</dbReference>
<dbReference type="GO" id="GO:0005886">
    <property type="term" value="C:plasma membrane"/>
    <property type="evidence" value="ECO:0007669"/>
    <property type="project" value="UniProtKB-SubCell"/>
</dbReference>
<feature type="domain" description="ABC transporter" evidence="11">
    <location>
        <begin position="352"/>
        <end position="585"/>
    </location>
</feature>
<reference evidence="13 14" key="1">
    <citation type="submission" date="2016-01" db="EMBL/GenBank/DDBJ databases">
        <title>Genome sequence of Ca. Arsenophonus lipopteni, the exclusive symbiont of a blood sucking fly Lipoptena cervi (Diptera: Hippoboscidae).</title>
        <authorList>
            <person name="Novakova E."/>
            <person name="Hypsa V."/>
            <person name="Nguyen P."/>
            <person name="Husnik F."/>
            <person name="Darby A.C."/>
        </authorList>
    </citation>
    <scope>NUCLEOTIDE SEQUENCE [LARGE SCALE GENOMIC DNA]</scope>
    <source>
        <strain evidence="13 14">CB</strain>
    </source>
</reference>
<dbReference type="Proteomes" id="UP000069926">
    <property type="component" value="Chromosome"/>
</dbReference>
<accession>A0A0X9VTX7</accession>
<evidence type="ECO:0000256" key="1">
    <source>
        <dbReference type="ARBA" id="ARBA00004429"/>
    </source>
</evidence>